<evidence type="ECO:0000313" key="8">
    <source>
        <dbReference type="Proteomes" id="UP000019132"/>
    </source>
</evidence>
<dbReference type="EMBL" id="GL376623">
    <property type="status" value="NOT_ANNOTATED_CDS"/>
    <property type="molecule type" value="Genomic_DNA"/>
</dbReference>
<keyword evidence="4 6" id="KW-0472">Membrane</keyword>
<feature type="transmembrane region" description="Helical" evidence="6">
    <location>
        <begin position="304"/>
        <end position="323"/>
    </location>
</feature>
<evidence type="ECO:0000256" key="5">
    <source>
        <dbReference type="RuleBase" id="RU003750"/>
    </source>
</evidence>
<dbReference type="OMA" id="QNMGQGW"/>
<sequence>MLGKKALEGIAAYKYKSGSYTVIDNLLNDYFWNPAVEFLPIWMAPNLVTMLGTCIMMFTTMVQLAYSPHFSEEAPTWTLDALDGKQARRTGSSSPLGQLFDHGCDALSTIFNVLSALATVQIGAGIRAYIALSSVSTTFYLAQWEEYHTGVMSCGNGFYGVTEGQLTLVAIHVVTALFGPAMWTASLPLMPFTLADVLAVALVASNVILAYSNVTNVLNAPADAIPRAELGNKHVSKPLAISQLIPIAILLVLGSLWVSGPNRDDYAAYPVVFLFAIGIGYVLFSTRMITSHMCKIPFSPQLRVIIPFGAVVFNGYAPVLGLLPGPIIRPMLASSLYVLFILFVYLHFVMHVVNDICDYLNIYLFKIVKKDQTSESK</sequence>
<evidence type="ECO:0000313" key="7">
    <source>
        <dbReference type="EnsemblProtists" id="PYU1_T010184"/>
    </source>
</evidence>
<feature type="transmembrane region" description="Helical" evidence="6">
    <location>
        <begin position="239"/>
        <end position="260"/>
    </location>
</feature>
<dbReference type="EnsemblProtists" id="PYU1_T010184">
    <property type="protein sequence ID" value="PYU1_T010184"/>
    <property type="gene ID" value="PYU1_G010164"/>
</dbReference>
<dbReference type="VEuPathDB" id="FungiDB:PYU1_G010164"/>
<proteinExistence type="inferred from homology"/>
<keyword evidence="3 5" id="KW-0808">Transferase</keyword>
<name>K3WYY5_GLOUD</name>
<dbReference type="PANTHER" id="PTHR10414:SF37">
    <property type="entry name" value="BB IN A BOXCAR, ISOFORM C"/>
    <property type="match status" value="1"/>
</dbReference>
<dbReference type="GO" id="GO:0008654">
    <property type="term" value="P:phospholipid biosynthetic process"/>
    <property type="evidence" value="ECO:0007669"/>
    <property type="project" value="InterPro"/>
</dbReference>
<dbReference type="GO" id="GO:0016020">
    <property type="term" value="C:membrane"/>
    <property type="evidence" value="ECO:0007669"/>
    <property type="project" value="UniProtKB-SubCell"/>
</dbReference>
<dbReference type="Pfam" id="PF01066">
    <property type="entry name" value="CDP-OH_P_transf"/>
    <property type="match status" value="1"/>
</dbReference>
<dbReference type="FunCoup" id="K3WYY5">
    <property type="interactions" value="109"/>
</dbReference>
<dbReference type="InterPro" id="IPR000462">
    <property type="entry name" value="CDP-OH_P_trans"/>
</dbReference>
<reference evidence="8" key="1">
    <citation type="journal article" date="2010" name="Genome Biol.">
        <title>Genome sequence of the necrotrophic plant pathogen Pythium ultimum reveals original pathogenicity mechanisms and effector repertoire.</title>
        <authorList>
            <person name="Levesque C.A."/>
            <person name="Brouwer H."/>
            <person name="Cano L."/>
            <person name="Hamilton J.P."/>
            <person name="Holt C."/>
            <person name="Huitema E."/>
            <person name="Raffaele S."/>
            <person name="Robideau G.P."/>
            <person name="Thines M."/>
            <person name="Win J."/>
            <person name="Zerillo M.M."/>
            <person name="Beakes G.W."/>
            <person name="Boore J.L."/>
            <person name="Busam D."/>
            <person name="Dumas B."/>
            <person name="Ferriera S."/>
            <person name="Fuerstenberg S.I."/>
            <person name="Gachon C.M."/>
            <person name="Gaulin E."/>
            <person name="Govers F."/>
            <person name="Grenville-Briggs L."/>
            <person name="Horner N."/>
            <person name="Hostetler J."/>
            <person name="Jiang R.H."/>
            <person name="Johnson J."/>
            <person name="Krajaejun T."/>
            <person name="Lin H."/>
            <person name="Meijer H.J."/>
            <person name="Moore B."/>
            <person name="Morris P."/>
            <person name="Phuntmart V."/>
            <person name="Puiu D."/>
            <person name="Shetty J."/>
            <person name="Stajich J.E."/>
            <person name="Tripathy S."/>
            <person name="Wawra S."/>
            <person name="van West P."/>
            <person name="Whitty B.R."/>
            <person name="Coutinho P.M."/>
            <person name="Henrissat B."/>
            <person name="Martin F."/>
            <person name="Thomas P.D."/>
            <person name="Tyler B.M."/>
            <person name="De Vries R.P."/>
            <person name="Kamoun S."/>
            <person name="Yandell M."/>
            <person name="Tisserat N."/>
            <person name="Buell C.R."/>
        </authorList>
    </citation>
    <scope>NUCLEOTIDE SEQUENCE</scope>
    <source>
        <strain evidence="8">DAOM:BR144</strain>
    </source>
</reference>
<dbReference type="AlphaFoldDB" id="K3WYY5"/>
<reference evidence="7" key="3">
    <citation type="submission" date="2015-02" db="UniProtKB">
        <authorList>
            <consortium name="EnsemblProtists"/>
        </authorList>
    </citation>
    <scope>IDENTIFICATION</scope>
    <source>
        <strain evidence="7">DAOM BR144</strain>
    </source>
</reference>
<feature type="transmembrane region" description="Helical" evidence="6">
    <location>
        <begin position="166"/>
        <end position="185"/>
    </location>
</feature>
<feature type="transmembrane region" description="Helical" evidence="6">
    <location>
        <begin position="335"/>
        <end position="353"/>
    </location>
</feature>
<dbReference type="PIRSF" id="PIRSF015665">
    <property type="entry name" value="CHOPT"/>
    <property type="match status" value="1"/>
</dbReference>
<dbReference type="HOGENOM" id="CLU_035066_5_0_1"/>
<keyword evidence="6" id="KW-0812">Transmembrane</keyword>
<evidence type="ECO:0000256" key="6">
    <source>
        <dbReference type="SAM" id="Phobius"/>
    </source>
</evidence>
<dbReference type="PROSITE" id="PS00379">
    <property type="entry name" value="CDP_ALCOHOL_P_TRANSF"/>
    <property type="match status" value="1"/>
</dbReference>
<reference evidence="8" key="2">
    <citation type="submission" date="2010-04" db="EMBL/GenBank/DDBJ databases">
        <authorList>
            <person name="Buell R."/>
            <person name="Hamilton J."/>
            <person name="Hostetler J."/>
        </authorList>
    </citation>
    <scope>NUCLEOTIDE SEQUENCE [LARGE SCALE GENOMIC DNA]</scope>
    <source>
        <strain evidence="8">DAOM:BR144</strain>
    </source>
</reference>
<organism evidence="7 8">
    <name type="scientific">Globisporangium ultimum (strain ATCC 200006 / CBS 805.95 / DAOM BR144)</name>
    <name type="common">Pythium ultimum</name>
    <dbReference type="NCBI Taxonomy" id="431595"/>
    <lineage>
        <taxon>Eukaryota</taxon>
        <taxon>Sar</taxon>
        <taxon>Stramenopiles</taxon>
        <taxon>Oomycota</taxon>
        <taxon>Peronosporomycetes</taxon>
        <taxon>Pythiales</taxon>
        <taxon>Pythiaceae</taxon>
        <taxon>Globisporangium</taxon>
    </lineage>
</organism>
<dbReference type="InterPro" id="IPR043130">
    <property type="entry name" value="CDP-OH_PTrfase_TM_dom"/>
</dbReference>
<dbReference type="Proteomes" id="UP000019132">
    <property type="component" value="Unassembled WGS sequence"/>
</dbReference>
<feature type="transmembrane region" description="Helical" evidence="6">
    <location>
        <begin position="41"/>
        <end position="62"/>
    </location>
</feature>
<dbReference type="InterPro" id="IPR048254">
    <property type="entry name" value="CDP_ALCOHOL_P_TRANSF_CS"/>
</dbReference>
<dbReference type="InterPro" id="IPR014472">
    <property type="entry name" value="CHOPT"/>
</dbReference>
<dbReference type="GO" id="GO:0016780">
    <property type="term" value="F:phosphotransferase activity, for other substituted phosphate groups"/>
    <property type="evidence" value="ECO:0007669"/>
    <property type="project" value="InterPro"/>
</dbReference>
<evidence type="ECO:0008006" key="9">
    <source>
        <dbReference type="Google" id="ProtNLM"/>
    </source>
</evidence>
<evidence type="ECO:0000256" key="4">
    <source>
        <dbReference type="ARBA" id="ARBA00023136"/>
    </source>
</evidence>
<dbReference type="STRING" id="431595.K3WYY5"/>
<keyword evidence="8" id="KW-1185">Reference proteome</keyword>
<feature type="transmembrane region" description="Helical" evidence="6">
    <location>
        <begin position="197"/>
        <end position="218"/>
    </location>
</feature>
<evidence type="ECO:0000256" key="3">
    <source>
        <dbReference type="ARBA" id="ARBA00022679"/>
    </source>
</evidence>
<feature type="transmembrane region" description="Helical" evidence="6">
    <location>
        <begin position="266"/>
        <end position="284"/>
    </location>
</feature>
<evidence type="ECO:0000256" key="2">
    <source>
        <dbReference type="ARBA" id="ARBA00010441"/>
    </source>
</evidence>
<protein>
    <recommendedName>
        <fullName evidence="9">Aminoalcoholphosphotransferase</fullName>
    </recommendedName>
</protein>
<comment type="similarity">
    <text evidence="2 5">Belongs to the CDP-alcohol phosphatidyltransferase class-I family.</text>
</comment>
<dbReference type="eggNOG" id="KOG2877">
    <property type="taxonomic scope" value="Eukaryota"/>
</dbReference>
<keyword evidence="6" id="KW-1133">Transmembrane helix</keyword>
<dbReference type="PANTHER" id="PTHR10414">
    <property type="entry name" value="ETHANOLAMINEPHOSPHOTRANSFERASE"/>
    <property type="match status" value="1"/>
</dbReference>
<dbReference type="InParanoid" id="K3WYY5"/>
<evidence type="ECO:0000256" key="1">
    <source>
        <dbReference type="ARBA" id="ARBA00004370"/>
    </source>
</evidence>
<comment type="subcellular location">
    <subcellularLocation>
        <location evidence="1">Membrane</location>
    </subcellularLocation>
</comment>
<accession>K3WYY5</accession>
<dbReference type="Gene3D" id="1.20.120.1760">
    <property type="match status" value="1"/>
</dbReference>